<keyword evidence="1" id="KW-0413">Isomerase</keyword>
<dbReference type="Gene3D" id="3.10.290.10">
    <property type="entry name" value="RNA-binding S4 domain"/>
    <property type="match status" value="1"/>
</dbReference>
<name>A0A382MAI8_9ZZZZ</name>
<reference evidence="3" key="1">
    <citation type="submission" date="2018-05" db="EMBL/GenBank/DDBJ databases">
        <authorList>
            <person name="Lanie J.A."/>
            <person name="Ng W.-L."/>
            <person name="Kazmierczak K.M."/>
            <person name="Andrzejewski T.M."/>
            <person name="Davidsen T.M."/>
            <person name="Wayne K.J."/>
            <person name="Tettelin H."/>
            <person name="Glass J.I."/>
            <person name="Rusch D."/>
            <person name="Podicherti R."/>
            <person name="Tsui H.-C.T."/>
            <person name="Winkler M.E."/>
        </authorList>
    </citation>
    <scope>NUCLEOTIDE SEQUENCE</scope>
</reference>
<dbReference type="GO" id="GO:0001522">
    <property type="term" value="P:pseudouridine synthesis"/>
    <property type="evidence" value="ECO:0007669"/>
    <property type="project" value="InterPro"/>
</dbReference>
<protein>
    <recommendedName>
        <fullName evidence="2">RNA-binding S4 domain-containing protein</fullName>
    </recommendedName>
</protein>
<dbReference type="Pfam" id="PF01479">
    <property type="entry name" value="S4"/>
    <property type="match status" value="1"/>
</dbReference>
<dbReference type="PROSITE" id="PS01149">
    <property type="entry name" value="PSI_RSU"/>
    <property type="match status" value="1"/>
</dbReference>
<dbReference type="PANTHER" id="PTHR47683:SF3">
    <property type="entry name" value="RIBOSOMAL LARGE SUBUNIT PSEUDOURIDINE SYNTHASE B"/>
    <property type="match status" value="1"/>
</dbReference>
<dbReference type="GO" id="GO:0009982">
    <property type="term" value="F:pseudouridine synthase activity"/>
    <property type="evidence" value="ECO:0007669"/>
    <property type="project" value="InterPro"/>
</dbReference>
<organism evidence="3">
    <name type="scientific">marine metagenome</name>
    <dbReference type="NCBI Taxonomy" id="408172"/>
    <lineage>
        <taxon>unclassified sequences</taxon>
        <taxon>metagenomes</taxon>
        <taxon>ecological metagenomes</taxon>
    </lineage>
</organism>
<evidence type="ECO:0000256" key="1">
    <source>
        <dbReference type="ARBA" id="ARBA00023235"/>
    </source>
</evidence>
<dbReference type="Pfam" id="PF00849">
    <property type="entry name" value="PseudoU_synth_2"/>
    <property type="match status" value="1"/>
</dbReference>
<dbReference type="GO" id="GO:0003723">
    <property type="term" value="F:RNA binding"/>
    <property type="evidence" value="ECO:0007669"/>
    <property type="project" value="InterPro"/>
</dbReference>
<dbReference type="GO" id="GO:0006396">
    <property type="term" value="P:RNA processing"/>
    <property type="evidence" value="ECO:0007669"/>
    <property type="project" value="UniProtKB-ARBA"/>
</dbReference>
<dbReference type="InterPro" id="IPR020094">
    <property type="entry name" value="TruA/RsuA/RluB/E/F_N"/>
</dbReference>
<accession>A0A382MAI8</accession>
<dbReference type="SUPFAM" id="SSF55174">
    <property type="entry name" value="Alpha-L RNA-binding motif"/>
    <property type="match status" value="1"/>
</dbReference>
<gene>
    <name evidence="3" type="ORF">METZ01_LOCUS297919</name>
</gene>
<dbReference type="InterPro" id="IPR018496">
    <property type="entry name" value="PsdUridine_synth_RsuA/RluB_CS"/>
</dbReference>
<feature type="non-terminal residue" evidence="3">
    <location>
        <position position="141"/>
    </location>
</feature>
<dbReference type="InterPro" id="IPR036986">
    <property type="entry name" value="S4_RNA-bd_sf"/>
</dbReference>
<dbReference type="PANTHER" id="PTHR47683">
    <property type="entry name" value="PSEUDOURIDINE SYNTHASE FAMILY PROTEIN-RELATED"/>
    <property type="match status" value="1"/>
</dbReference>
<dbReference type="PROSITE" id="PS50889">
    <property type="entry name" value="S4"/>
    <property type="match status" value="1"/>
</dbReference>
<proteinExistence type="predicted"/>
<dbReference type="InterPro" id="IPR006145">
    <property type="entry name" value="PsdUridine_synth_RsuA/RluA"/>
</dbReference>
<dbReference type="CDD" id="cd00165">
    <property type="entry name" value="S4"/>
    <property type="match status" value="1"/>
</dbReference>
<dbReference type="InterPro" id="IPR050343">
    <property type="entry name" value="RsuA_PseudoU_synthase"/>
</dbReference>
<sequence>MVKPQKGERIAKRLARAGLCSRREAERRIADGRVRVDGKILDTPAVLVNDKSYIVVDDKPLPKSEPTRLWRFHKPKGLLTTNQDPEGRDTVFQKLPTNLPRVIAVGRLDLNTEGLLLLTNDGDLARHLELPRTGWRRRYRL</sequence>
<feature type="domain" description="RNA-binding S4" evidence="2">
    <location>
        <begin position="8"/>
        <end position="66"/>
    </location>
</feature>
<evidence type="ECO:0000259" key="2">
    <source>
        <dbReference type="SMART" id="SM00363"/>
    </source>
</evidence>
<dbReference type="InterPro" id="IPR002942">
    <property type="entry name" value="S4_RNA-bd"/>
</dbReference>
<dbReference type="AlphaFoldDB" id="A0A382MAI8"/>
<dbReference type="EMBL" id="UINC01091918">
    <property type="protein sequence ID" value="SVC45065.1"/>
    <property type="molecule type" value="Genomic_DNA"/>
</dbReference>
<dbReference type="SMART" id="SM00363">
    <property type="entry name" value="S4"/>
    <property type="match status" value="1"/>
</dbReference>
<dbReference type="Gene3D" id="3.30.70.580">
    <property type="entry name" value="Pseudouridine synthase I, catalytic domain, N-terminal subdomain"/>
    <property type="match status" value="1"/>
</dbReference>
<evidence type="ECO:0000313" key="3">
    <source>
        <dbReference type="EMBL" id="SVC45065.1"/>
    </source>
</evidence>